<proteinExistence type="predicted"/>
<keyword evidence="1" id="KW-0472">Membrane</keyword>
<feature type="transmembrane region" description="Helical" evidence="1">
    <location>
        <begin position="282"/>
        <end position="313"/>
    </location>
</feature>
<name>A0A6J7VMJ0_9ZZZZ</name>
<feature type="transmembrane region" description="Helical" evidence="1">
    <location>
        <begin position="214"/>
        <end position="233"/>
    </location>
</feature>
<gene>
    <name evidence="3" type="ORF">UFOPK4371_01470</name>
</gene>
<organism evidence="3">
    <name type="scientific">freshwater metagenome</name>
    <dbReference type="NCBI Taxonomy" id="449393"/>
    <lineage>
        <taxon>unclassified sequences</taxon>
        <taxon>metagenomes</taxon>
        <taxon>ecological metagenomes</taxon>
    </lineage>
</organism>
<reference evidence="3" key="1">
    <citation type="submission" date="2020-05" db="EMBL/GenBank/DDBJ databases">
        <authorList>
            <person name="Chiriac C."/>
            <person name="Salcher M."/>
            <person name="Ghai R."/>
            <person name="Kavagutti S V."/>
        </authorList>
    </citation>
    <scope>NUCLEOTIDE SEQUENCE</scope>
</reference>
<keyword evidence="1" id="KW-0812">Transmembrane</keyword>
<dbReference type="EMBL" id="CAFBRD010000097">
    <property type="protein sequence ID" value="CAB5078306.1"/>
    <property type="molecule type" value="Genomic_DNA"/>
</dbReference>
<evidence type="ECO:0000259" key="2">
    <source>
        <dbReference type="Pfam" id="PF09851"/>
    </source>
</evidence>
<dbReference type="AlphaFoldDB" id="A0A6J7VMJ0"/>
<accession>A0A6J7VMJ0</accession>
<feature type="transmembrane region" description="Helical" evidence="1">
    <location>
        <begin position="245"/>
        <end position="262"/>
    </location>
</feature>
<dbReference type="Pfam" id="PF09851">
    <property type="entry name" value="SHOCT"/>
    <property type="match status" value="1"/>
</dbReference>
<evidence type="ECO:0000256" key="1">
    <source>
        <dbReference type="SAM" id="Phobius"/>
    </source>
</evidence>
<feature type="transmembrane region" description="Helical" evidence="1">
    <location>
        <begin position="358"/>
        <end position="376"/>
    </location>
</feature>
<sequence length="453" mass="48637">MTSTSSGSEKEPAAAKKNSAGRGRRIGVVLLILMASVLLFGTAADVWVKRQVLSTPKWVAASDKILADPKVQAALATYIVDEIYSSVDVRAVLADELPDSLKGLAAPLAAGLEAPASTAVERILSTDRVKKVWHTVNEKAHQALVNVLEDKTRIGSTKDGNVTLDIGEIIRIVGTDLGIPSSVMDKIPASVGQITIFESSSLASIQTAVKIVNILGPILFVLIVVMYLLAVWLARGRRRLTLRNVGWSVIVVGLILTTMRRISGNYVASIITDPQYSLAGKFIFGVLSELLFNTAWLLITWGAVIVLGMVLIGPSRIATWARRSLAPLFNADQIVFWAGAFVLYVLVLLVVPSPAFRTQWSLIALTVIVGFGLDVLRRRSLREFPDAHIDVDSSRLRNSASTAWAGMASRLKHDDSGSQVDQLKQLSELHASGALSDGEFAAAKAKLLGAGSV</sequence>
<protein>
    <submittedName>
        <fullName evidence="3">Unannotated protein</fullName>
    </submittedName>
</protein>
<dbReference type="InterPro" id="IPR018649">
    <property type="entry name" value="SHOCT"/>
</dbReference>
<feature type="domain" description="SHOCT" evidence="2">
    <location>
        <begin position="421"/>
        <end position="448"/>
    </location>
</feature>
<feature type="transmembrane region" description="Helical" evidence="1">
    <location>
        <begin position="26"/>
        <end position="48"/>
    </location>
</feature>
<evidence type="ECO:0000313" key="3">
    <source>
        <dbReference type="EMBL" id="CAB5078306.1"/>
    </source>
</evidence>
<keyword evidence="1" id="KW-1133">Transmembrane helix</keyword>
<feature type="transmembrane region" description="Helical" evidence="1">
    <location>
        <begin position="334"/>
        <end position="352"/>
    </location>
</feature>